<dbReference type="InterPro" id="IPR003423">
    <property type="entry name" value="OMP_efflux"/>
</dbReference>
<dbReference type="HOGENOM" id="CLU_012817_13_1_0"/>
<gene>
    <name evidence="4" type="ordered locus">Thein_1708</name>
</gene>
<evidence type="ECO:0000256" key="1">
    <source>
        <dbReference type="ARBA" id="ARBA00007613"/>
    </source>
</evidence>
<keyword evidence="2" id="KW-0472">Membrane</keyword>
<evidence type="ECO:0000313" key="5">
    <source>
        <dbReference type="Proteomes" id="UP000006793"/>
    </source>
</evidence>
<dbReference type="GO" id="GO:0005886">
    <property type="term" value="C:plasma membrane"/>
    <property type="evidence" value="ECO:0007669"/>
    <property type="project" value="UniProtKB-SubCell"/>
</dbReference>
<dbReference type="SUPFAM" id="SSF56954">
    <property type="entry name" value="Outer membrane efflux proteins (OEP)"/>
    <property type="match status" value="1"/>
</dbReference>
<keyword evidence="2" id="KW-0812">Transmembrane</keyword>
<dbReference type="PANTHER" id="PTHR30203">
    <property type="entry name" value="OUTER MEMBRANE CATION EFFLUX PROTEIN"/>
    <property type="match status" value="1"/>
</dbReference>
<dbReference type="PaxDb" id="667014-Thein_1708"/>
<dbReference type="eggNOG" id="COG1538">
    <property type="taxonomic scope" value="Bacteria"/>
</dbReference>
<feature type="coiled-coil region" evidence="3">
    <location>
        <begin position="215"/>
        <end position="242"/>
    </location>
</feature>
<sequence>MARIVYFLFCLSLLITGCSANRPALTQNIKPPEKYLLASSDRQSQVSLDHWWESLGDKELNNLVQELLSSNFRLQEAAAKIKAAEAFLKETRAARFPRLDFSFSAKRERQPVYSLPVKPSVTGSFSGSLMASYEVDVWQRLSHAKKASYYQLMASQENRRALVQSLIAQLVSEYVSGAYFSCEKAILEEQLEIQRRYLGALRKRYRLGLVEPFILEQEERLLASLEEEKERLEGEIITARQKISLLLGKYPKPWPISANVCRLEIPPPPAGLPSELLERRPDVLAARARLLSASEQVASEKAALFPKITLTAQEGRVSNALVSLLNNENRFWELALSLTQPIFDAGARKARVKEAQARFKEAQAVYAQTVLQAFFEVENALMLENNWRKRLELSERQEKAACNEEKLKSLQAKLGTISILDYLKIKHLCLERKRKTLSTKKNLLLARISLFRALGGGF</sequence>
<proteinExistence type="inferred from homology"/>
<comment type="subcellular location">
    <subcellularLocation>
        <location evidence="2">Cell membrane</location>
        <topology evidence="2">Lipid-anchor</topology>
    </subcellularLocation>
</comment>
<keyword evidence="2" id="KW-0564">Palmitate</keyword>
<dbReference type="Gene3D" id="1.20.1600.10">
    <property type="entry name" value="Outer membrane efflux proteins (OEP)"/>
    <property type="match status" value="1"/>
</dbReference>
<dbReference type="NCBIfam" id="TIGR01845">
    <property type="entry name" value="outer_NodT"/>
    <property type="match status" value="1"/>
</dbReference>
<keyword evidence="2 4" id="KW-0449">Lipoprotein</keyword>
<keyword evidence="2" id="KW-0732">Signal</keyword>
<evidence type="ECO:0000256" key="3">
    <source>
        <dbReference type="SAM" id="Coils"/>
    </source>
</evidence>
<name>F8ABA4_THEID</name>
<accession>F8ABA4</accession>
<keyword evidence="3" id="KW-0175">Coiled coil</keyword>
<dbReference type="RefSeq" id="WP_013908307.1">
    <property type="nucleotide sequence ID" value="NC_015681.1"/>
</dbReference>
<dbReference type="FunCoup" id="F8ABA4">
    <property type="interactions" value="180"/>
</dbReference>
<dbReference type="AlphaFoldDB" id="F8ABA4"/>
<dbReference type="InterPro" id="IPR010131">
    <property type="entry name" value="MdtP/NodT-like"/>
</dbReference>
<feature type="signal peptide" evidence="2">
    <location>
        <begin position="1"/>
        <end position="20"/>
    </location>
</feature>
<reference evidence="4 5" key="2">
    <citation type="journal article" date="2012" name="Stand. Genomic Sci.">
        <title>Complete genome sequence of the thermophilic sulfate-reducing ocean bacterium Thermodesulfatator indicus type strain (CIR29812(T)).</title>
        <authorList>
            <person name="Anderson I."/>
            <person name="Saunders E."/>
            <person name="Lapidus A."/>
            <person name="Nolan M."/>
            <person name="Lucas S."/>
            <person name="Tice H."/>
            <person name="Del Rio T.G."/>
            <person name="Cheng J.F."/>
            <person name="Han C."/>
            <person name="Tapia R."/>
            <person name="Goodwin L.A."/>
            <person name="Pitluck S."/>
            <person name="Liolios K."/>
            <person name="Mavromatis K."/>
            <person name="Pagani I."/>
            <person name="Ivanova N."/>
            <person name="Mikhailova N."/>
            <person name="Pati A."/>
            <person name="Chen A."/>
            <person name="Palaniappan K."/>
            <person name="Land M."/>
            <person name="Hauser L."/>
            <person name="Jeffries C.D."/>
            <person name="Chang Y.J."/>
            <person name="Brambilla E.M."/>
            <person name="Rohde M."/>
            <person name="Spring S."/>
            <person name="Goker M."/>
            <person name="Detter J.C."/>
            <person name="Woyke T."/>
            <person name="Bristow J."/>
            <person name="Eisen J.A."/>
            <person name="Markowitz V."/>
            <person name="Hugenholtz P."/>
            <person name="Kyrpides N.C."/>
            <person name="Klenk H.P."/>
        </authorList>
    </citation>
    <scope>NUCLEOTIDE SEQUENCE [LARGE SCALE GENOMIC DNA]</scope>
    <source>
        <strain evidence="5">DSM 15286 / JCM 11887 / CIR29812</strain>
    </source>
</reference>
<dbReference type="KEGG" id="tid:Thein_1708"/>
<dbReference type="Gene3D" id="2.20.200.10">
    <property type="entry name" value="Outer membrane efflux proteins (OEP)"/>
    <property type="match status" value="1"/>
</dbReference>
<dbReference type="Pfam" id="PF02321">
    <property type="entry name" value="OEP"/>
    <property type="match status" value="2"/>
</dbReference>
<feature type="chain" id="PRO_5001438815" evidence="2">
    <location>
        <begin position="21"/>
        <end position="458"/>
    </location>
</feature>
<reference evidence="5" key="1">
    <citation type="submission" date="2011-04" db="EMBL/GenBank/DDBJ databases">
        <title>The complete genome of Thermodesulfatator indicus DSM 15286.</title>
        <authorList>
            <person name="Lucas S."/>
            <person name="Copeland A."/>
            <person name="Lapidus A."/>
            <person name="Bruce D."/>
            <person name="Goodwin L."/>
            <person name="Pitluck S."/>
            <person name="Peters L."/>
            <person name="Kyrpides N."/>
            <person name="Mavromatis K."/>
            <person name="Pagani I."/>
            <person name="Ivanova N."/>
            <person name="Saunders L."/>
            <person name="Detter J.C."/>
            <person name="Tapia R."/>
            <person name="Han C."/>
            <person name="Land M."/>
            <person name="Hauser L."/>
            <person name="Markowitz V."/>
            <person name="Cheng J.-F."/>
            <person name="Hugenholtz P."/>
            <person name="Woyke T."/>
            <person name="Wu D."/>
            <person name="Spring S."/>
            <person name="Schroeder M."/>
            <person name="Brambilla E."/>
            <person name="Klenk H.-P."/>
            <person name="Eisen J.A."/>
        </authorList>
    </citation>
    <scope>NUCLEOTIDE SEQUENCE [LARGE SCALE GENOMIC DNA]</scope>
    <source>
        <strain evidence="5">DSM 15286 / JCM 11887 / CIR29812</strain>
    </source>
</reference>
<evidence type="ECO:0000313" key="4">
    <source>
        <dbReference type="EMBL" id="AEH45566.1"/>
    </source>
</evidence>
<dbReference type="Proteomes" id="UP000006793">
    <property type="component" value="Chromosome"/>
</dbReference>
<protein>
    <submittedName>
        <fullName evidence="4">RND efflux system, outer membrane lipoprotein, NodT family</fullName>
    </submittedName>
</protein>
<dbReference type="STRING" id="667014.Thein_1708"/>
<dbReference type="EMBL" id="CP002683">
    <property type="protein sequence ID" value="AEH45566.1"/>
    <property type="molecule type" value="Genomic_DNA"/>
</dbReference>
<dbReference type="PROSITE" id="PS51257">
    <property type="entry name" value="PROKAR_LIPOPROTEIN"/>
    <property type="match status" value="1"/>
</dbReference>
<organism evidence="4 5">
    <name type="scientific">Thermodesulfatator indicus (strain DSM 15286 / JCM 11887 / CIR29812)</name>
    <dbReference type="NCBI Taxonomy" id="667014"/>
    <lineage>
        <taxon>Bacteria</taxon>
        <taxon>Pseudomonadati</taxon>
        <taxon>Thermodesulfobacteriota</taxon>
        <taxon>Thermodesulfobacteria</taxon>
        <taxon>Thermodesulfobacteriales</taxon>
        <taxon>Thermodesulfatatoraceae</taxon>
        <taxon>Thermodesulfatator</taxon>
    </lineage>
</organism>
<dbReference type="GO" id="GO:0015562">
    <property type="term" value="F:efflux transmembrane transporter activity"/>
    <property type="evidence" value="ECO:0007669"/>
    <property type="project" value="InterPro"/>
</dbReference>
<keyword evidence="2" id="KW-1134">Transmembrane beta strand</keyword>
<evidence type="ECO:0000256" key="2">
    <source>
        <dbReference type="RuleBase" id="RU362097"/>
    </source>
</evidence>
<dbReference type="InParanoid" id="F8ABA4"/>
<keyword evidence="5" id="KW-1185">Reference proteome</keyword>
<comment type="similarity">
    <text evidence="1 2">Belongs to the outer membrane factor (OMF) (TC 1.B.17) family.</text>
</comment>